<evidence type="ECO:0000313" key="3">
    <source>
        <dbReference type="Proteomes" id="UP000005801"/>
    </source>
</evidence>
<comment type="caution">
    <text evidence="2">The sequence shown here is derived from an EMBL/GenBank/DDBJ whole genome shotgun (WGS) entry which is preliminary data.</text>
</comment>
<protein>
    <submittedName>
        <fullName evidence="2">Uncharacterized protein</fullName>
    </submittedName>
</protein>
<sequence length="202" mass="20117">MAAATLGCHQFNPDFARGEDGADEGGAGTETPTETESGEQGEQGGSSSTDSSGAEATTSTEESSTGSSSTGTGSEGSSEEQGSTSTEEGGSSEEGLVDTSEGPLDTGEGLPLDEGFDLDTGNTACVPLVAEDECQECAAAECCEYYELCSQPTKCSCFVQCVGEGGTVVACMVDCGQPELGDTEAGALALCVLEACSTPCSL</sequence>
<evidence type="ECO:0000313" key="2">
    <source>
        <dbReference type="EMBL" id="EDM76801.1"/>
    </source>
</evidence>
<proteinExistence type="predicted"/>
<keyword evidence="3" id="KW-1185">Reference proteome</keyword>
<accession>A6GBJ7</accession>
<feature type="compositionally biased region" description="Low complexity" evidence="1">
    <location>
        <begin position="29"/>
        <end position="89"/>
    </location>
</feature>
<dbReference type="Proteomes" id="UP000005801">
    <property type="component" value="Unassembled WGS sequence"/>
</dbReference>
<dbReference type="EMBL" id="ABCS01000058">
    <property type="protein sequence ID" value="EDM76801.1"/>
    <property type="molecule type" value="Genomic_DNA"/>
</dbReference>
<gene>
    <name evidence="2" type="ORF">PPSIR1_18907</name>
</gene>
<name>A6GBJ7_9BACT</name>
<dbReference type="AlphaFoldDB" id="A6GBJ7"/>
<feature type="region of interest" description="Disordered" evidence="1">
    <location>
        <begin position="1"/>
        <end position="115"/>
    </location>
</feature>
<organism evidence="2 3">
    <name type="scientific">Plesiocystis pacifica SIR-1</name>
    <dbReference type="NCBI Taxonomy" id="391625"/>
    <lineage>
        <taxon>Bacteria</taxon>
        <taxon>Pseudomonadati</taxon>
        <taxon>Myxococcota</taxon>
        <taxon>Polyangia</taxon>
        <taxon>Nannocystales</taxon>
        <taxon>Nannocystaceae</taxon>
        <taxon>Plesiocystis</taxon>
    </lineage>
</organism>
<reference evidence="2 3" key="1">
    <citation type="submission" date="2007-06" db="EMBL/GenBank/DDBJ databases">
        <authorList>
            <person name="Shimkets L."/>
            <person name="Ferriera S."/>
            <person name="Johnson J."/>
            <person name="Kravitz S."/>
            <person name="Beeson K."/>
            <person name="Sutton G."/>
            <person name="Rogers Y.-H."/>
            <person name="Friedman R."/>
            <person name="Frazier M."/>
            <person name="Venter J.C."/>
        </authorList>
    </citation>
    <scope>NUCLEOTIDE SEQUENCE [LARGE SCALE GENOMIC DNA]</scope>
    <source>
        <strain evidence="2 3">SIR-1</strain>
    </source>
</reference>
<evidence type="ECO:0000256" key="1">
    <source>
        <dbReference type="SAM" id="MobiDB-lite"/>
    </source>
</evidence>